<protein>
    <submittedName>
        <fullName evidence="1">Uncharacterized protein</fullName>
    </submittedName>
</protein>
<accession>A0ABW4JEK2</accession>
<evidence type="ECO:0000313" key="2">
    <source>
        <dbReference type="Proteomes" id="UP001597079"/>
    </source>
</evidence>
<keyword evidence="2" id="KW-1185">Reference proteome</keyword>
<evidence type="ECO:0000313" key="1">
    <source>
        <dbReference type="EMBL" id="MFD1674061.1"/>
    </source>
</evidence>
<dbReference type="Proteomes" id="UP001597079">
    <property type="component" value="Unassembled WGS sequence"/>
</dbReference>
<organism evidence="1 2">
    <name type="scientific">Alicyclobacillus fodiniaquatilis</name>
    <dbReference type="NCBI Taxonomy" id="1661150"/>
    <lineage>
        <taxon>Bacteria</taxon>
        <taxon>Bacillati</taxon>
        <taxon>Bacillota</taxon>
        <taxon>Bacilli</taxon>
        <taxon>Bacillales</taxon>
        <taxon>Alicyclobacillaceae</taxon>
        <taxon>Alicyclobacillus</taxon>
    </lineage>
</organism>
<dbReference type="EMBL" id="JBHUCX010000014">
    <property type="protein sequence ID" value="MFD1674061.1"/>
    <property type="molecule type" value="Genomic_DNA"/>
</dbReference>
<sequence length="210" mass="23730">MRDERNFDVEEIQTKRINIVDENGTRRLAIFNGSGLPKGTIDGKEIDQREGNNNGVAGLMFYNQDGDECGALVYGNQGAALLFDQYKQDQIVGMTYDEENGKRQYGLNIWERPNVPLSEFAELVIPIMNMEDGPEKQEEWRKLEEQGLTASQRMFTGRTQDGAITVALADKKGKTRLRMTVDMSDNPKIEFLNSQGQVVYQLPPDGVEMD</sequence>
<comment type="caution">
    <text evidence="1">The sequence shown here is derived from an EMBL/GenBank/DDBJ whole genome shotgun (WGS) entry which is preliminary data.</text>
</comment>
<dbReference type="RefSeq" id="WP_377941763.1">
    <property type="nucleotide sequence ID" value="NZ_JBHUCX010000014.1"/>
</dbReference>
<name>A0ABW4JEK2_9BACL</name>
<gene>
    <name evidence="1" type="ORF">ACFSB2_04965</name>
</gene>
<proteinExistence type="predicted"/>
<reference evidence="2" key="1">
    <citation type="journal article" date="2019" name="Int. J. Syst. Evol. Microbiol.">
        <title>The Global Catalogue of Microorganisms (GCM) 10K type strain sequencing project: providing services to taxonomists for standard genome sequencing and annotation.</title>
        <authorList>
            <consortium name="The Broad Institute Genomics Platform"/>
            <consortium name="The Broad Institute Genome Sequencing Center for Infectious Disease"/>
            <person name="Wu L."/>
            <person name="Ma J."/>
        </authorList>
    </citation>
    <scope>NUCLEOTIDE SEQUENCE [LARGE SCALE GENOMIC DNA]</scope>
    <source>
        <strain evidence="2">CGMCC 1.12286</strain>
    </source>
</reference>